<accession>A0A8X6TSQ3</accession>
<gene>
    <name evidence="1" type="ORF">NPIL_79771</name>
</gene>
<dbReference type="EMBL" id="BMAW01064096">
    <property type="protein sequence ID" value="GFT43344.1"/>
    <property type="molecule type" value="Genomic_DNA"/>
</dbReference>
<dbReference type="OrthoDB" id="10329370at2759"/>
<organism evidence="1 2">
    <name type="scientific">Nephila pilipes</name>
    <name type="common">Giant wood spider</name>
    <name type="synonym">Nephila maculata</name>
    <dbReference type="NCBI Taxonomy" id="299642"/>
    <lineage>
        <taxon>Eukaryota</taxon>
        <taxon>Metazoa</taxon>
        <taxon>Ecdysozoa</taxon>
        <taxon>Arthropoda</taxon>
        <taxon>Chelicerata</taxon>
        <taxon>Arachnida</taxon>
        <taxon>Araneae</taxon>
        <taxon>Araneomorphae</taxon>
        <taxon>Entelegynae</taxon>
        <taxon>Araneoidea</taxon>
        <taxon>Nephilidae</taxon>
        <taxon>Nephila</taxon>
    </lineage>
</organism>
<dbReference type="AlphaFoldDB" id="A0A8X6TSQ3"/>
<dbReference type="Proteomes" id="UP000887013">
    <property type="component" value="Unassembled WGS sequence"/>
</dbReference>
<sequence>MPLDPSRLTNLLPLNKSISSSSRCILDCQLSLVPTPLKSSLIIWEDTRWCAEQWCKSSVIFKPRGRVEEEPFSKIFGCSVRTRSFCQLFKTGSSIQPFWL</sequence>
<protein>
    <submittedName>
        <fullName evidence="1">Uncharacterized protein</fullName>
    </submittedName>
</protein>
<evidence type="ECO:0000313" key="2">
    <source>
        <dbReference type="Proteomes" id="UP000887013"/>
    </source>
</evidence>
<keyword evidence="2" id="KW-1185">Reference proteome</keyword>
<reference evidence="1" key="1">
    <citation type="submission" date="2020-08" db="EMBL/GenBank/DDBJ databases">
        <title>Multicomponent nature underlies the extraordinary mechanical properties of spider dragline silk.</title>
        <authorList>
            <person name="Kono N."/>
            <person name="Nakamura H."/>
            <person name="Mori M."/>
            <person name="Yoshida Y."/>
            <person name="Ohtoshi R."/>
            <person name="Malay A.D."/>
            <person name="Moran D.A.P."/>
            <person name="Tomita M."/>
            <person name="Numata K."/>
            <person name="Arakawa K."/>
        </authorList>
    </citation>
    <scope>NUCLEOTIDE SEQUENCE</scope>
</reference>
<proteinExistence type="predicted"/>
<evidence type="ECO:0000313" key="1">
    <source>
        <dbReference type="EMBL" id="GFT43344.1"/>
    </source>
</evidence>
<comment type="caution">
    <text evidence="1">The sequence shown here is derived from an EMBL/GenBank/DDBJ whole genome shotgun (WGS) entry which is preliminary data.</text>
</comment>
<name>A0A8X6TSQ3_NEPPI</name>